<comment type="caution">
    <text evidence="2">The sequence shown here is derived from an EMBL/GenBank/DDBJ whole genome shotgun (WGS) entry which is preliminary data.</text>
</comment>
<accession>A0A2V4DZI5</accession>
<dbReference type="GO" id="GO:0016788">
    <property type="term" value="F:hydrolase activity, acting on ester bonds"/>
    <property type="evidence" value="ECO:0007669"/>
    <property type="project" value="UniProtKB-ARBA"/>
</dbReference>
<dbReference type="CDD" id="cd00229">
    <property type="entry name" value="SGNH_hydrolase"/>
    <property type="match status" value="1"/>
</dbReference>
<dbReference type="EMBL" id="QGLR01000012">
    <property type="protein sequence ID" value="PXZ06322.1"/>
    <property type="molecule type" value="Genomic_DNA"/>
</dbReference>
<dbReference type="InterPro" id="IPR051532">
    <property type="entry name" value="Ester_Hydrolysis_Enzymes"/>
</dbReference>
<gene>
    <name evidence="2" type="ORF">DKK70_10115</name>
</gene>
<dbReference type="PANTHER" id="PTHR30383">
    <property type="entry name" value="THIOESTERASE 1/PROTEASE 1/LYSOPHOSPHOLIPASE L1"/>
    <property type="match status" value="1"/>
</dbReference>
<dbReference type="InterPro" id="IPR036514">
    <property type="entry name" value="SGNH_hydro_sf"/>
</dbReference>
<name>A0A2V4DZI5_9GAMM</name>
<keyword evidence="3" id="KW-1185">Reference proteome</keyword>
<evidence type="ECO:0000313" key="2">
    <source>
        <dbReference type="EMBL" id="PXZ06322.1"/>
    </source>
</evidence>
<feature type="domain" description="SGNH hydrolase-type esterase" evidence="1">
    <location>
        <begin position="33"/>
        <end position="231"/>
    </location>
</feature>
<protein>
    <recommendedName>
        <fullName evidence="1">SGNH hydrolase-type esterase domain-containing protein</fullName>
    </recommendedName>
</protein>
<organism evidence="2 3">
    <name type="scientific">Gilliamella apicola</name>
    <dbReference type="NCBI Taxonomy" id="1196095"/>
    <lineage>
        <taxon>Bacteria</taxon>
        <taxon>Pseudomonadati</taxon>
        <taxon>Pseudomonadota</taxon>
        <taxon>Gammaproteobacteria</taxon>
        <taxon>Orbales</taxon>
        <taxon>Orbaceae</taxon>
        <taxon>Gilliamella</taxon>
    </lineage>
</organism>
<sequence>MSEFNTPLEIDNKGKLNYWIAQMAAGQTVKIACYGDSTTDGHATTGWTRNKFGTNHNDNAPNSWPVILQAILRTMYNNDNIHVYNAGYSGKRLDDGWAVQNFENAITNNPHYGKVDIVMFGFGINDAGHNKGDLLADTLQQTNLLIDKIEKIGALPIILTCNVVRLKSTGDMDSKPFKIERINSMKRYIACTRNIPLLDLDAEMKKWMSNTNEYNYADLQPDNTHWLDLGHSFQACWIANLFYNRIVKINDSNTYESVHFLDDRGNSPIGVNTSSTTTSCKYGVNPYVNPQKFDCKNKVLLDIWVWCEHPNASIVYRRMLGDARTSSIKVTDVLTGNSESKIVGSMLWYGEYSAVDTPEYIKDLKYGLNRIQLIGDMSLTNSVFFGHFDFIVNYQAKLTTKDLLKNYRTFRDQQDLVAPADEPFIETSFCRTSDIYDRYGENVVQLFTRDKNTHIILEGLFDDGSGVFLCQAPGRYKNTINGIMLYFFSGYISIYIHTFDTLNNVNRYEKVGYLNIKKSDSRYSVSLTSFIDNRGYANIQIESEGAIATMSFERVLPNVEPVTSGVAGNVYRRIDKGEAKTMRVEITRFECWYTNK</sequence>
<dbReference type="RefSeq" id="WP_110433888.1">
    <property type="nucleotide sequence ID" value="NZ_QGLR01000012.1"/>
</dbReference>
<dbReference type="Pfam" id="PF13472">
    <property type="entry name" value="Lipase_GDSL_2"/>
    <property type="match status" value="1"/>
</dbReference>
<dbReference type="Gene3D" id="3.40.50.1110">
    <property type="entry name" value="SGNH hydrolase"/>
    <property type="match status" value="1"/>
</dbReference>
<dbReference type="OrthoDB" id="9810174at2"/>
<dbReference type="InterPro" id="IPR013830">
    <property type="entry name" value="SGNH_hydro"/>
</dbReference>
<dbReference type="Proteomes" id="UP000247932">
    <property type="component" value="Unassembled WGS sequence"/>
</dbReference>
<evidence type="ECO:0000259" key="1">
    <source>
        <dbReference type="Pfam" id="PF13472"/>
    </source>
</evidence>
<proteinExistence type="predicted"/>
<dbReference type="AlphaFoldDB" id="A0A2V4DZI5"/>
<evidence type="ECO:0000313" key="3">
    <source>
        <dbReference type="Proteomes" id="UP000247932"/>
    </source>
</evidence>
<reference evidence="2 3" key="1">
    <citation type="submission" date="2018-05" db="EMBL/GenBank/DDBJ databases">
        <title>Reference genomes for bee gut microbiota database.</title>
        <authorList>
            <person name="Ellegaard K.M."/>
        </authorList>
    </citation>
    <scope>NUCLEOTIDE SEQUENCE [LARGE SCALE GENOMIC DNA]</scope>
    <source>
        <strain evidence="2 3">ESL0182</strain>
    </source>
</reference>
<dbReference type="SUPFAM" id="SSF52266">
    <property type="entry name" value="SGNH hydrolase"/>
    <property type="match status" value="1"/>
</dbReference>